<protein>
    <recommendedName>
        <fullName evidence="1 2">NADH-ubiquinone oxidoreductase chain 6</fullName>
        <ecNumber evidence="2">7.1.1.2</ecNumber>
    </recommendedName>
</protein>
<dbReference type="GO" id="GO:0008137">
    <property type="term" value="F:NADH dehydrogenase (ubiquinone) activity"/>
    <property type="evidence" value="ECO:0007669"/>
    <property type="project" value="UniProtKB-UniRule"/>
</dbReference>
<keyword evidence="2" id="KW-0830">Ubiquinone</keyword>
<feature type="transmembrane region" description="Helical" evidence="2">
    <location>
        <begin position="140"/>
        <end position="161"/>
    </location>
</feature>
<gene>
    <name evidence="3" type="primary">nad6</name>
</gene>
<dbReference type="GO" id="GO:0016491">
    <property type="term" value="F:oxidoreductase activity"/>
    <property type="evidence" value="ECO:0007669"/>
    <property type="project" value="UniProtKB-KW"/>
</dbReference>
<keyword evidence="2" id="KW-0679">Respiratory chain</keyword>
<keyword evidence="2" id="KW-0520">NAD</keyword>
<comment type="subcellular location">
    <subcellularLocation>
        <location evidence="2">Mitochondrion membrane</location>
        <topology evidence="2">Multi-pass membrane protein</topology>
    </subcellularLocation>
</comment>
<dbReference type="GO" id="GO:0031966">
    <property type="term" value="C:mitochondrial membrane"/>
    <property type="evidence" value="ECO:0007669"/>
    <property type="project" value="UniProtKB-SubCell"/>
</dbReference>
<evidence type="ECO:0000313" key="3">
    <source>
        <dbReference type="EMBL" id="AER54632.1"/>
    </source>
</evidence>
<evidence type="ECO:0000256" key="2">
    <source>
        <dbReference type="RuleBase" id="RU004430"/>
    </source>
</evidence>
<proteinExistence type="inferred from homology"/>
<accession>G9ISY3</accession>
<reference evidence="3" key="1">
    <citation type="journal article" date="2012" name="Genome Biol. Evol.">
        <title>Evolution of linear mitochondrial genomes in medusozoan cnidarians.</title>
        <authorList>
            <person name="Kayal E."/>
            <person name="Bentlage B."/>
            <person name="Collins A.G."/>
            <person name="Kayal M."/>
            <person name="Pirro S."/>
            <person name="Lavrov D.V."/>
        </authorList>
    </citation>
    <scope>NUCLEOTIDE SEQUENCE</scope>
</reference>
<dbReference type="InterPro" id="IPR001457">
    <property type="entry name" value="NADH_UbQ/plastoQ_OxRdtase_su6"/>
</dbReference>
<name>G9ISY3_PELNO</name>
<dbReference type="Gene3D" id="1.20.120.1200">
    <property type="entry name" value="NADH-ubiquinone/plastoquinone oxidoreductase chain 6, subunit NuoJ"/>
    <property type="match status" value="1"/>
</dbReference>
<geneLocation type="mitochondrion" evidence="3"/>
<keyword evidence="2 3" id="KW-0496">Mitochondrion</keyword>
<comment type="catalytic activity">
    <reaction evidence="2">
        <text>a ubiquinone + NADH + 5 H(+)(in) = a ubiquinol + NAD(+) + 4 H(+)(out)</text>
        <dbReference type="Rhea" id="RHEA:29091"/>
        <dbReference type="Rhea" id="RHEA-COMP:9565"/>
        <dbReference type="Rhea" id="RHEA-COMP:9566"/>
        <dbReference type="ChEBI" id="CHEBI:15378"/>
        <dbReference type="ChEBI" id="CHEBI:16389"/>
        <dbReference type="ChEBI" id="CHEBI:17976"/>
        <dbReference type="ChEBI" id="CHEBI:57540"/>
        <dbReference type="ChEBI" id="CHEBI:57945"/>
        <dbReference type="EC" id="7.1.1.2"/>
    </reaction>
</comment>
<evidence type="ECO:0000256" key="1">
    <source>
        <dbReference type="ARBA" id="ARBA00021095"/>
    </source>
</evidence>
<feature type="transmembrane region" description="Helical" evidence="2">
    <location>
        <begin position="87"/>
        <end position="108"/>
    </location>
</feature>
<dbReference type="EMBL" id="JN700949">
    <property type="protein sequence ID" value="AER54632.1"/>
    <property type="molecule type" value="Genomic_DNA"/>
</dbReference>
<dbReference type="InterPro" id="IPR042106">
    <property type="entry name" value="Nuo/plastoQ_OxRdtase_6_NuoJ"/>
</dbReference>
<keyword evidence="3" id="KW-0560">Oxidoreductase</keyword>
<dbReference type="PANTHER" id="PTHR33269">
    <property type="entry name" value="NADH-UBIQUINONE OXIDOREDUCTASE CHAIN 6"/>
    <property type="match status" value="1"/>
</dbReference>
<feature type="transmembrane region" description="Helical" evidence="2">
    <location>
        <begin position="52"/>
        <end position="75"/>
    </location>
</feature>
<dbReference type="EC" id="7.1.1.2" evidence="2"/>
<keyword evidence="2" id="KW-0472">Membrane</keyword>
<organism evidence="3">
    <name type="scientific">Pelagia noctiluca</name>
    <name type="common">Mauve stinger</name>
    <name type="synonym">Jellyfish</name>
    <dbReference type="NCBI Taxonomy" id="400838"/>
    <lineage>
        <taxon>Eukaryota</taxon>
        <taxon>Metazoa</taxon>
        <taxon>Cnidaria</taxon>
        <taxon>Scyphozoa</taxon>
        <taxon>Semaeostomeae</taxon>
        <taxon>Pelagiidae</taxon>
        <taxon>Pelagia</taxon>
    </lineage>
</organism>
<sequence length="183" mass="20159">MVSFLLLSTTAVLSGTMVISATHPVYSIIWLVLSFVSVGGLFVLLNMDFMGMILLVVYVGAIAILFVFVLMMLNLTSFDIEDRVSQVLPSVGFISIFVVVQMFSVNAASKIPAYSSSYLEPITISPLQIFGEKFYTSFDVYFILSSLVLLVAMVGTIVLTLNVNLASKKQHSFAQTVRRNNDF</sequence>
<dbReference type="PANTHER" id="PTHR33269:SF17">
    <property type="entry name" value="NADH-UBIQUINONE OXIDOREDUCTASE CHAIN 6"/>
    <property type="match status" value="1"/>
</dbReference>
<keyword evidence="2" id="KW-1133">Transmembrane helix</keyword>
<keyword evidence="2" id="KW-0812">Transmembrane</keyword>
<feature type="transmembrane region" description="Helical" evidence="2">
    <location>
        <begin position="28"/>
        <end position="45"/>
    </location>
</feature>
<comment type="similarity">
    <text evidence="2">Belongs to the complex I subunit 6 family.</text>
</comment>
<dbReference type="Pfam" id="PF00499">
    <property type="entry name" value="Oxidored_q3"/>
    <property type="match status" value="1"/>
</dbReference>
<comment type="function">
    <text evidence="2">Core subunit of the mitochondrial membrane respiratory chain NADH dehydrogenase (Complex I) which catalyzes electron transfer from NADH through the respiratory chain, using ubiquinone as an electron acceptor. Essential for the catalytic activity and assembly of complex I.</text>
</comment>
<keyword evidence="2" id="KW-0249">Electron transport</keyword>
<keyword evidence="2" id="KW-0813">Transport</keyword>
<keyword evidence="2" id="KW-1278">Translocase</keyword>
<dbReference type="AlphaFoldDB" id="G9ISY3"/>